<dbReference type="GO" id="GO:0006260">
    <property type="term" value="P:DNA replication"/>
    <property type="evidence" value="ECO:0007669"/>
    <property type="project" value="UniProtKB-KW"/>
</dbReference>
<evidence type="ECO:0000256" key="4">
    <source>
        <dbReference type="ARBA" id="ARBA00022763"/>
    </source>
</evidence>
<reference evidence="6 7" key="1">
    <citation type="submission" date="2018-07" db="EMBL/GenBank/DDBJ databases">
        <title>Relating species composition and interactions to biofilm formation in a model drinking water community.</title>
        <authorList>
            <person name="Thompson A."/>
            <person name="English E.L."/>
            <person name="Willsey G."/>
            <person name="Nock A.M."/>
            <person name="Eckstrom K."/>
            <person name="Tighe S.W."/>
            <person name="Bavelock M."/>
            <person name="Cairns B."/>
            <person name="Foote A."/>
            <person name="Schulman H."/>
            <person name="Gupta S."/>
            <person name="Kadouri D."/>
            <person name="Wargo M.J."/>
        </authorList>
    </citation>
    <scope>NUCLEOTIDE SEQUENCE [LARGE SCALE GENOMIC DNA]</scope>
    <source>
        <strain evidence="6">SPS</strain>
    </source>
</reference>
<dbReference type="SUPFAM" id="SSF50249">
    <property type="entry name" value="Nucleic acid-binding proteins"/>
    <property type="match status" value="1"/>
</dbReference>
<keyword evidence="5" id="KW-0234">DNA repair</keyword>
<dbReference type="PANTHER" id="PTHR47810:SF1">
    <property type="entry name" value="DNA LIGASE B"/>
    <property type="match status" value="1"/>
</dbReference>
<name>A0A346FDD3_9CAUD</name>
<keyword evidence="2 6" id="KW-0436">Ligase</keyword>
<evidence type="ECO:0000256" key="1">
    <source>
        <dbReference type="ARBA" id="ARBA00007572"/>
    </source>
</evidence>
<evidence type="ECO:0000313" key="6">
    <source>
        <dbReference type="EMBL" id="AXN53747.1"/>
    </source>
</evidence>
<keyword evidence="3" id="KW-0235">DNA replication</keyword>
<evidence type="ECO:0000256" key="3">
    <source>
        <dbReference type="ARBA" id="ARBA00022705"/>
    </source>
</evidence>
<evidence type="ECO:0000313" key="7">
    <source>
        <dbReference type="Proteomes" id="UP000260554"/>
    </source>
</evidence>
<evidence type="ECO:0000256" key="2">
    <source>
        <dbReference type="ARBA" id="ARBA00022598"/>
    </source>
</evidence>
<dbReference type="PANTHER" id="PTHR47810">
    <property type="entry name" value="DNA LIGASE"/>
    <property type="match status" value="1"/>
</dbReference>
<evidence type="ECO:0000256" key="5">
    <source>
        <dbReference type="ARBA" id="ARBA00023204"/>
    </source>
</evidence>
<dbReference type="Gene3D" id="3.30.470.30">
    <property type="entry name" value="DNA ligase/mRNA capping enzyme"/>
    <property type="match status" value="1"/>
</dbReference>
<comment type="similarity">
    <text evidence="1">Belongs to the ATP-dependent DNA ligase family.</text>
</comment>
<protein>
    <submittedName>
        <fullName evidence="6">DNA ligase</fullName>
    </submittedName>
</protein>
<dbReference type="SUPFAM" id="SSF56091">
    <property type="entry name" value="DNA ligase/mRNA capping enzyme, catalytic domain"/>
    <property type="match status" value="1"/>
</dbReference>
<dbReference type="GO" id="GO:0006281">
    <property type="term" value="P:DNA repair"/>
    <property type="evidence" value="ECO:0007669"/>
    <property type="project" value="UniProtKB-KW"/>
</dbReference>
<proteinExistence type="inferred from homology"/>
<dbReference type="Gene3D" id="2.40.50.140">
    <property type="entry name" value="Nucleic acid-binding proteins"/>
    <property type="match status" value="1"/>
</dbReference>
<gene>
    <name evidence="6" type="ORF">SPS_36</name>
</gene>
<dbReference type="EMBL" id="MH684921">
    <property type="protein sequence ID" value="AXN53747.1"/>
    <property type="molecule type" value="Genomic_DNA"/>
</dbReference>
<keyword evidence="7" id="KW-1185">Reference proteome</keyword>
<accession>A0A346FDD3</accession>
<keyword evidence="4" id="KW-0227">DNA damage</keyword>
<dbReference type="Proteomes" id="UP000260554">
    <property type="component" value="Segment"/>
</dbReference>
<dbReference type="InterPro" id="IPR012340">
    <property type="entry name" value="NA-bd_OB-fold"/>
</dbReference>
<dbReference type="InterPro" id="IPR050326">
    <property type="entry name" value="NAD_dep_DNA_ligaseB"/>
</dbReference>
<organism evidence="6 7">
    <name type="scientific">Sphingomonas phage Scott</name>
    <dbReference type="NCBI Taxonomy" id="2282912"/>
    <lineage>
        <taxon>Viruses</taxon>
        <taxon>Duplodnaviria</taxon>
        <taxon>Heunggongvirae</taxon>
        <taxon>Uroviricota</taxon>
        <taxon>Caudoviricetes</taxon>
        <taxon>Autographivirales</taxon>
        <taxon>Autonotataviridae</taxon>
        <taxon>Scottvirus</taxon>
        <taxon>Scottvirus scott</taxon>
    </lineage>
</organism>
<sequence length="285" mass="31929">MAKDYIIQKAVEIGKVVKKNRLTLEEYGQRFSAWRKYDGCCAILKDGSTFSRTGEEYRCLDSVARFLRELYPNLVFIGEAWWGGRNQFNLISGAFRRLEENDRLQFIVHDVLPRSAFDAGYCPIPFKDREHELIDGGALDGALNRIYLAQGWAAGTYGDPQAKCNELVYEGGYDGLILRNPDGHWTVGSGTTGEIVKIKRKLSFDLEVLEVNTAVGEKTGRTVYTLVVDFKGQRLGVGSGVPHKLADVPTVGSIVEVEAMDYSSDGLLREPRYKGTRFDKLSPDR</sequence>
<dbReference type="GO" id="GO:0016874">
    <property type="term" value="F:ligase activity"/>
    <property type="evidence" value="ECO:0007669"/>
    <property type="project" value="UniProtKB-KW"/>
</dbReference>